<dbReference type="PANTHER" id="PTHR36195">
    <property type="entry name" value="DOMAIN PROTEIN, PUTATIVE (AFU_ORTHOLOGUE AFUA_5G01990)-RELATED-RELATED"/>
    <property type="match status" value="1"/>
</dbReference>
<evidence type="ECO:0000313" key="3">
    <source>
        <dbReference type="Proteomes" id="UP000327013"/>
    </source>
</evidence>
<name>A0A5N6KYK8_9ROSI</name>
<dbReference type="AlphaFoldDB" id="A0A5N6KYK8"/>
<proteinExistence type="predicted"/>
<feature type="signal peptide" evidence="1">
    <location>
        <begin position="1"/>
        <end position="22"/>
    </location>
</feature>
<dbReference type="PANTHER" id="PTHR36195:SF4">
    <property type="entry name" value="DOMAIN PROTEIN, PUTATIVE (AFU_ORTHOLOGUE AFUA_5G01990)-RELATED"/>
    <property type="match status" value="1"/>
</dbReference>
<dbReference type="OrthoDB" id="5144514at2759"/>
<gene>
    <name evidence="2" type="ORF">FH972_024525</name>
</gene>
<evidence type="ECO:0000256" key="1">
    <source>
        <dbReference type="SAM" id="SignalP"/>
    </source>
</evidence>
<reference evidence="2 3" key="1">
    <citation type="submission" date="2019-06" db="EMBL/GenBank/DDBJ databases">
        <title>A chromosomal-level reference genome of Carpinus fangiana (Coryloideae, Betulaceae).</title>
        <authorList>
            <person name="Yang X."/>
            <person name="Wang Z."/>
            <person name="Zhang L."/>
            <person name="Hao G."/>
            <person name="Liu J."/>
            <person name="Yang Y."/>
        </authorList>
    </citation>
    <scope>NUCLEOTIDE SEQUENCE [LARGE SCALE GENOMIC DNA]</scope>
    <source>
        <strain evidence="2">Cfa_2016G</strain>
        <tissue evidence="2">Leaf</tissue>
    </source>
</reference>
<keyword evidence="3" id="KW-1185">Reference proteome</keyword>
<keyword evidence="1" id="KW-0732">Signal</keyword>
<feature type="chain" id="PRO_5024325584" description="Thaumatin-like protein" evidence="1">
    <location>
        <begin position="23"/>
        <end position="283"/>
    </location>
</feature>
<protein>
    <recommendedName>
        <fullName evidence="4">Thaumatin-like protein</fullName>
    </recommendedName>
</protein>
<evidence type="ECO:0000313" key="2">
    <source>
        <dbReference type="EMBL" id="KAB8360791.1"/>
    </source>
</evidence>
<comment type="caution">
    <text evidence="2">The sequence shown here is derived from an EMBL/GenBank/DDBJ whole genome shotgun (WGS) entry which is preliminary data.</text>
</comment>
<sequence length="283" mass="30003">MHFSHPIPVAALALTLVRLVNAVGSAMVTNKCGFPIYLWSVSNEQGPMVTLESNGGTFQEEYRLNPNGGGISIKIAPNDTLAGAITQLEYTLQSTLWYDVSNVNGSPFREQGLSVEASPPSVACKPVECLPGDACETQIYINPFDDFAVSACSPDEDLIMTICTAPKDAVPDSPPPAAPTPYQPTTSETVAPYIVPVISVSANTPVPAPFEQISQSFVTETTLSTAWVTAVQGVIDTITTSNPILPPQVAQSYVTDTTFSTAYFTAIENVIKTITSEIPAPTA</sequence>
<evidence type="ECO:0008006" key="4">
    <source>
        <dbReference type="Google" id="ProtNLM"/>
    </source>
</evidence>
<organism evidence="2 3">
    <name type="scientific">Carpinus fangiana</name>
    <dbReference type="NCBI Taxonomy" id="176857"/>
    <lineage>
        <taxon>Eukaryota</taxon>
        <taxon>Viridiplantae</taxon>
        <taxon>Streptophyta</taxon>
        <taxon>Embryophyta</taxon>
        <taxon>Tracheophyta</taxon>
        <taxon>Spermatophyta</taxon>
        <taxon>Magnoliopsida</taxon>
        <taxon>eudicotyledons</taxon>
        <taxon>Gunneridae</taxon>
        <taxon>Pentapetalae</taxon>
        <taxon>rosids</taxon>
        <taxon>fabids</taxon>
        <taxon>Fagales</taxon>
        <taxon>Betulaceae</taxon>
        <taxon>Carpinus</taxon>
    </lineage>
</organism>
<dbReference type="EMBL" id="VIBQ01000017">
    <property type="protein sequence ID" value="KAB8360791.1"/>
    <property type="molecule type" value="Genomic_DNA"/>
</dbReference>
<dbReference type="InterPro" id="IPR006771">
    <property type="entry name" value="CetA-like"/>
</dbReference>
<dbReference type="Pfam" id="PF04681">
    <property type="entry name" value="Bys1"/>
    <property type="match status" value="1"/>
</dbReference>
<accession>A0A5N6KYK8</accession>
<dbReference type="Proteomes" id="UP000327013">
    <property type="component" value="Unassembled WGS sequence"/>
</dbReference>